<evidence type="ECO:0000313" key="9">
    <source>
        <dbReference type="Proteomes" id="UP001594288"/>
    </source>
</evidence>
<dbReference type="PANTHER" id="PTHR11616">
    <property type="entry name" value="SODIUM/CHLORIDE DEPENDENT TRANSPORTER"/>
    <property type="match status" value="1"/>
</dbReference>
<dbReference type="PANTHER" id="PTHR11616:SF240">
    <property type="entry name" value="BLOATED TUBULES, ISOFORM B-RELATED"/>
    <property type="match status" value="1"/>
</dbReference>
<feature type="transmembrane region" description="Helical" evidence="7">
    <location>
        <begin position="12"/>
        <end position="30"/>
    </location>
</feature>
<dbReference type="Pfam" id="PF00209">
    <property type="entry name" value="SNF"/>
    <property type="match status" value="2"/>
</dbReference>
<comment type="caution">
    <text evidence="8">The sequence shown here is derived from an EMBL/GenBank/DDBJ whole genome shotgun (WGS) entry which is preliminary data.</text>
</comment>
<dbReference type="Proteomes" id="UP001594288">
    <property type="component" value="Unassembled WGS sequence"/>
</dbReference>
<feature type="transmembrane region" description="Helical" evidence="7">
    <location>
        <begin position="470"/>
        <end position="487"/>
    </location>
</feature>
<comment type="subcellular location">
    <subcellularLocation>
        <location evidence="1">Membrane</location>
        <topology evidence="1">Multi-pass membrane protein</topology>
    </subcellularLocation>
</comment>
<gene>
    <name evidence="8" type="ORF">ACFL2Z_03525</name>
</gene>
<keyword evidence="9" id="KW-1185">Reference proteome</keyword>
<keyword evidence="5 7" id="KW-0472">Membrane</keyword>
<keyword evidence="2 6" id="KW-0813">Transport</keyword>
<evidence type="ECO:0000256" key="1">
    <source>
        <dbReference type="ARBA" id="ARBA00004141"/>
    </source>
</evidence>
<evidence type="ECO:0000256" key="5">
    <source>
        <dbReference type="ARBA" id="ARBA00023136"/>
    </source>
</evidence>
<feature type="transmembrane region" description="Helical" evidence="7">
    <location>
        <begin position="390"/>
        <end position="411"/>
    </location>
</feature>
<accession>A0ABV6YPL2</accession>
<evidence type="ECO:0000256" key="2">
    <source>
        <dbReference type="ARBA" id="ARBA00022448"/>
    </source>
</evidence>
<keyword evidence="6" id="KW-0769">Symport</keyword>
<comment type="similarity">
    <text evidence="6">Belongs to the sodium:neurotransmitter symporter (SNF) (TC 2.A.22) family.</text>
</comment>
<protein>
    <recommendedName>
        <fullName evidence="6">Transporter</fullName>
    </recommendedName>
</protein>
<feature type="transmembrane region" description="Helical" evidence="7">
    <location>
        <begin position="257"/>
        <end position="278"/>
    </location>
</feature>
<reference evidence="8 9" key="1">
    <citation type="submission" date="2024-09" db="EMBL/GenBank/DDBJ databases">
        <authorList>
            <person name="D'Angelo T."/>
        </authorList>
    </citation>
    <scope>NUCLEOTIDE SEQUENCE [LARGE SCALE GENOMIC DNA]</scope>
    <source>
        <strain evidence="8">SAG AM-311-F02</strain>
    </source>
</reference>
<feature type="transmembrane region" description="Helical" evidence="7">
    <location>
        <begin position="362"/>
        <end position="384"/>
    </location>
</feature>
<name>A0ABV6YPL2_UNCEI</name>
<dbReference type="CDD" id="cd10334">
    <property type="entry name" value="SLC6sbd_u1"/>
    <property type="match status" value="1"/>
</dbReference>
<dbReference type="PROSITE" id="PS00610">
    <property type="entry name" value="NA_NEUROTRAN_SYMP_1"/>
    <property type="match status" value="1"/>
</dbReference>
<evidence type="ECO:0000256" key="4">
    <source>
        <dbReference type="ARBA" id="ARBA00022989"/>
    </source>
</evidence>
<dbReference type="NCBIfam" id="NF037979">
    <property type="entry name" value="Na_transp"/>
    <property type="match status" value="1"/>
</dbReference>
<dbReference type="EMBL" id="JBHPEI010000048">
    <property type="protein sequence ID" value="MFC1799963.1"/>
    <property type="molecule type" value="Genomic_DNA"/>
</dbReference>
<organism evidence="8 9">
    <name type="scientific">Eiseniibacteriota bacterium</name>
    <dbReference type="NCBI Taxonomy" id="2212470"/>
    <lineage>
        <taxon>Bacteria</taxon>
        <taxon>Candidatus Eiseniibacteriota</taxon>
    </lineage>
</organism>
<proteinExistence type="inferred from homology"/>
<dbReference type="InterPro" id="IPR000175">
    <property type="entry name" value="Na/ntran_symport"/>
</dbReference>
<feature type="transmembrane region" description="Helical" evidence="7">
    <location>
        <begin position="175"/>
        <end position="200"/>
    </location>
</feature>
<evidence type="ECO:0000313" key="8">
    <source>
        <dbReference type="EMBL" id="MFC1799963.1"/>
    </source>
</evidence>
<evidence type="ECO:0000256" key="3">
    <source>
        <dbReference type="ARBA" id="ARBA00022692"/>
    </source>
</evidence>
<dbReference type="PRINTS" id="PR00176">
    <property type="entry name" value="NANEUSMPORT"/>
</dbReference>
<dbReference type="SUPFAM" id="SSF161070">
    <property type="entry name" value="SNF-like"/>
    <property type="match status" value="1"/>
</dbReference>
<keyword evidence="4 7" id="KW-1133">Transmembrane helix</keyword>
<keyword evidence="3 6" id="KW-0812">Transmembrane</keyword>
<feature type="transmembrane region" description="Helical" evidence="7">
    <location>
        <begin position="431"/>
        <end position="450"/>
    </location>
</feature>
<dbReference type="InterPro" id="IPR037272">
    <property type="entry name" value="SNS_sf"/>
</dbReference>
<dbReference type="PROSITE" id="PS50267">
    <property type="entry name" value="NA_NEUROTRAN_SYMP_3"/>
    <property type="match status" value="1"/>
</dbReference>
<feature type="transmembrane region" description="Helical" evidence="7">
    <location>
        <begin position="42"/>
        <end position="63"/>
    </location>
</feature>
<feature type="transmembrane region" description="Helical" evidence="7">
    <location>
        <begin position="320"/>
        <end position="342"/>
    </location>
</feature>
<feature type="transmembrane region" description="Helical" evidence="7">
    <location>
        <begin position="84"/>
        <end position="111"/>
    </location>
</feature>
<sequence>MEKEYWPSRISFIFAAIGSAIGLGNVWRFPYICFKHGGGAFLIPYLVALFTAGIPLLVLEMGLGHKMAGSAPKAFAGTGKKKEWVGWMACGVGFMIIAYYAVIMAWCINYFRFSFDLSWGFGQETQEFFHNTFLNRSSNLKDIFPLNPSILGALALSWILVLLCIWKGAKSVGKVVYLTVPLPWICLIIFVIKGVSLPGAEAGIAYYLTPNFAALADSKVWLAAYTQVFFSLSVGFGVMIAYASFLPRRSDIVNNAFIVALANCGTSFLGGFAVFGTLGHYASKMGVDVAEVLGSSQARGFGLAFIAYPSIISTLGKASVFFGAIFFIMLITLAIDSAFSLVEGVAAGFMDKFNSRRLRANFGVAFVGILVGLIFTTRSGYYWLDIVDHFMNSFALAIVGLLECVVIGYFYGTGKLRDYVNSKSEFSIGKWWDIMIMFVTPVVLAIAIALEIKDRIFASYGDYPRWAEFTAGWAIVIALPVVALLLMRAKERSQT</sequence>
<evidence type="ECO:0000256" key="7">
    <source>
        <dbReference type="SAM" id="Phobius"/>
    </source>
</evidence>
<feature type="transmembrane region" description="Helical" evidence="7">
    <location>
        <begin position="220"/>
        <end position="245"/>
    </location>
</feature>
<feature type="transmembrane region" description="Helical" evidence="7">
    <location>
        <begin position="143"/>
        <end position="163"/>
    </location>
</feature>
<evidence type="ECO:0000256" key="6">
    <source>
        <dbReference type="RuleBase" id="RU003732"/>
    </source>
</evidence>